<dbReference type="KEGG" id="ndi:NDAI_0H03640"/>
<evidence type="ECO:0000256" key="1">
    <source>
        <dbReference type="ARBA" id="ARBA00004127"/>
    </source>
</evidence>
<evidence type="ECO:0000313" key="7">
    <source>
        <dbReference type="Proteomes" id="UP000000689"/>
    </source>
</evidence>
<dbReference type="RefSeq" id="XP_003671780.1">
    <property type="nucleotide sequence ID" value="XM_003671732.1"/>
</dbReference>
<evidence type="ECO:0000256" key="2">
    <source>
        <dbReference type="ARBA" id="ARBA00022692"/>
    </source>
</evidence>
<dbReference type="PANTHER" id="PTHR10989:SF16">
    <property type="entry name" value="AT02829P-RELATED"/>
    <property type="match status" value="1"/>
</dbReference>
<comment type="subcellular location">
    <subcellularLocation>
        <location evidence="1">Endomembrane system</location>
        <topology evidence="1">Multi-pass membrane protein</topology>
    </subcellularLocation>
</comment>
<dbReference type="PANTHER" id="PTHR10989">
    <property type="entry name" value="ANDROGEN-INDUCED PROTEIN 1-RELATED"/>
    <property type="match status" value="1"/>
</dbReference>
<dbReference type="InterPro" id="IPR006838">
    <property type="entry name" value="ADTRP_AIG1"/>
</dbReference>
<evidence type="ECO:0000256" key="3">
    <source>
        <dbReference type="ARBA" id="ARBA00022989"/>
    </source>
</evidence>
<sequence length="241" mass="27588">MPVESLSKPTVRSLFFNLVCFVISSWGLRWATTITLPPSLRQAGHKQFLTNISVIVTLFSNITNIADFFIQRYAKCPTLRNRSHRISKHTILPVALVMESIVPAVYWPLRLFAMKLIMQGIPENNSPSPIPLSVDCAIHLVPFVFLFADHYLSGSGEKFVISNKKAWVIVTLLGLSYYRFLGLLINTERGQSYPYPFLDVDEPYKSIIFVAVTSITWLFYVLYQKFPPYVSLKKRSAKKQF</sequence>
<evidence type="ECO:0000256" key="4">
    <source>
        <dbReference type="ARBA" id="ARBA00023136"/>
    </source>
</evidence>
<dbReference type="GO" id="GO:0005783">
    <property type="term" value="C:endoplasmic reticulum"/>
    <property type="evidence" value="ECO:0007669"/>
    <property type="project" value="EnsemblFungi"/>
</dbReference>
<accession>G0WFH6</accession>
<feature type="transmembrane region" description="Helical" evidence="5">
    <location>
        <begin position="12"/>
        <end position="28"/>
    </location>
</feature>
<reference evidence="6 7" key="1">
    <citation type="journal article" date="2011" name="Proc. Natl. Acad. Sci. U.S.A.">
        <title>Evolutionary erosion of yeast sex chromosomes by mating-type switching accidents.</title>
        <authorList>
            <person name="Gordon J.L."/>
            <person name="Armisen D."/>
            <person name="Proux-Wera E."/>
            <person name="Oheigeartaigh S.S."/>
            <person name="Byrne K.P."/>
            <person name="Wolfe K.H."/>
        </authorList>
    </citation>
    <scope>NUCLEOTIDE SEQUENCE [LARGE SCALE GENOMIC DNA]</scope>
    <source>
        <strain evidence="7">ATCC 10597 / BCRC 20456 / CBS 421 / NBRC 0211 / NRRL Y-12639</strain>
    </source>
</reference>
<gene>
    <name evidence="6" type="primary">NDAI0H03640</name>
    <name evidence="6" type="ordered locus">NDAI_0H03640</name>
</gene>
<proteinExistence type="predicted"/>
<dbReference type="Proteomes" id="UP000000689">
    <property type="component" value="Chromosome 8"/>
</dbReference>
<feature type="transmembrane region" description="Helical" evidence="5">
    <location>
        <begin position="206"/>
        <end position="223"/>
    </location>
</feature>
<evidence type="ECO:0000256" key="5">
    <source>
        <dbReference type="SAM" id="Phobius"/>
    </source>
</evidence>
<dbReference type="AlphaFoldDB" id="G0WFH6"/>
<keyword evidence="3 5" id="KW-1133">Transmembrane helix</keyword>
<dbReference type="Pfam" id="PF04750">
    <property type="entry name" value="Far-17a_AIG1"/>
    <property type="match status" value="1"/>
</dbReference>
<organism evidence="6 7">
    <name type="scientific">Naumovozyma dairenensis (strain ATCC 10597 / BCRC 20456 / CBS 421 / NBRC 0211 / NRRL Y-12639)</name>
    <name type="common">Saccharomyces dairenensis</name>
    <dbReference type="NCBI Taxonomy" id="1071378"/>
    <lineage>
        <taxon>Eukaryota</taxon>
        <taxon>Fungi</taxon>
        <taxon>Dikarya</taxon>
        <taxon>Ascomycota</taxon>
        <taxon>Saccharomycotina</taxon>
        <taxon>Saccharomycetes</taxon>
        <taxon>Saccharomycetales</taxon>
        <taxon>Saccharomycetaceae</taxon>
        <taxon>Naumovozyma</taxon>
    </lineage>
</organism>
<dbReference type="GeneID" id="11496067"/>
<dbReference type="EMBL" id="HE580274">
    <property type="protein sequence ID" value="CCD26537.1"/>
    <property type="molecule type" value="Genomic_DNA"/>
</dbReference>
<dbReference type="GO" id="GO:0016020">
    <property type="term" value="C:membrane"/>
    <property type="evidence" value="ECO:0007669"/>
    <property type="project" value="InterPro"/>
</dbReference>
<protein>
    <submittedName>
        <fullName evidence="6">Uncharacterized protein</fullName>
    </submittedName>
</protein>
<dbReference type="HOGENOM" id="CLU_087038_0_0_1"/>
<keyword evidence="4 5" id="KW-0472">Membrane</keyword>
<feature type="transmembrane region" description="Helical" evidence="5">
    <location>
        <begin position="48"/>
        <end position="70"/>
    </location>
</feature>
<keyword evidence="2 5" id="KW-0812">Transmembrane</keyword>
<evidence type="ECO:0000313" key="6">
    <source>
        <dbReference type="EMBL" id="CCD26537.1"/>
    </source>
</evidence>
<feature type="transmembrane region" description="Helical" evidence="5">
    <location>
        <begin position="129"/>
        <end position="147"/>
    </location>
</feature>
<feature type="transmembrane region" description="Helical" evidence="5">
    <location>
        <begin position="91"/>
        <end position="109"/>
    </location>
</feature>
<feature type="transmembrane region" description="Helical" evidence="5">
    <location>
        <begin position="167"/>
        <end position="186"/>
    </location>
</feature>
<keyword evidence="7" id="KW-1185">Reference proteome</keyword>
<dbReference type="eggNOG" id="KOG3989">
    <property type="taxonomic scope" value="Eukaryota"/>
</dbReference>
<dbReference type="OrthoDB" id="1898221at2759"/>
<name>G0WFH6_NAUDC</name>
<dbReference type="OMA" id="CWVEYCA"/>